<dbReference type="PANTHER" id="PTHR43522">
    <property type="entry name" value="TRANSKETOLASE"/>
    <property type="match status" value="1"/>
</dbReference>
<dbReference type="GO" id="GO:0046872">
    <property type="term" value="F:metal ion binding"/>
    <property type="evidence" value="ECO:0007669"/>
    <property type="project" value="UniProtKB-KW"/>
</dbReference>
<comment type="cofactor">
    <cofactor evidence="3">
        <name>Co(2+)</name>
        <dbReference type="ChEBI" id="CHEBI:48828"/>
    </cofactor>
</comment>
<keyword evidence="13 18" id="KW-0786">Thiamine pyrophosphate</keyword>
<comment type="cofactor">
    <cofactor evidence="2">
        <name>Mn(2+)</name>
        <dbReference type="ChEBI" id="CHEBI:29035"/>
    </cofactor>
</comment>
<dbReference type="InterPro" id="IPR020826">
    <property type="entry name" value="Transketolase_BS"/>
</dbReference>
<dbReference type="SUPFAM" id="SSF52518">
    <property type="entry name" value="Thiamin diphosphate-binding fold (THDP-binding)"/>
    <property type="match status" value="2"/>
</dbReference>
<dbReference type="CDD" id="cd02012">
    <property type="entry name" value="TPP_TK"/>
    <property type="match status" value="1"/>
</dbReference>
<feature type="binding site" evidence="18">
    <location>
        <position position="73"/>
    </location>
    <ligand>
        <name>thiamine diphosphate</name>
        <dbReference type="ChEBI" id="CHEBI:58937"/>
    </ligand>
</feature>
<dbReference type="InterPro" id="IPR033247">
    <property type="entry name" value="Transketolase_fam"/>
</dbReference>
<comment type="catalytic activity">
    <reaction evidence="14 21">
        <text>D-sedoheptulose 7-phosphate + D-glyceraldehyde 3-phosphate = aldehydo-D-ribose 5-phosphate + D-xylulose 5-phosphate</text>
        <dbReference type="Rhea" id="RHEA:10508"/>
        <dbReference type="ChEBI" id="CHEBI:57483"/>
        <dbReference type="ChEBI" id="CHEBI:57737"/>
        <dbReference type="ChEBI" id="CHEBI:58273"/>
        <dbReference type="ChEBI" id="CHEBI:59776"/>
        <dbReference type="EC" id="2.2.1.1"/>
    </reaction>
</comment>
<sequence length="663" mass="70308">MAVDFDERVAVRDMANAIRFLSADAVEAAQSGHPGMPLGMADIATVLFTDVLKYDAARPDWPDRDRFVLSNGHGSMLQYSLLHLAGYAAPDLDDIRRFRQLGSRATGHPEFNEPPGIEVTTGPLGQGVANAVGMALAEQLLAARWGDDLVDHRTFAFCGDGCLMEGVAQEAVSLAGHLGLSKLTLVFDDNATTIDGPTALATSEDHVARFAAANWDTIRIDGHDYDEIRRAFDQAAASPRPTLIAARTRIGFGAPTKEGSNTAHGAPLGAEELEGLRAALGWTAGPFEVPDRIAGAWHAAGRRGQSAREAWEARLADHPQADAFRAAHGPEMPAVLETAILSELDELRKAPPAEPTRKSGQRALGVAFGVMPGRLFGGSGDLTGSVLSLAPGMKDRSETGFAAQHMSYGVREHAMAAAVNGIACHGGLVPYAATYLAFSDYARPALRLAAMMKLRAVFVFTHDSIGVGEDGPTHQPIEQIAALRAIPGLRVYRPADAAETLECWLDALSGEGPSAMILSRQKTPAVRSGPVEGMPARQGAYVVAEAERTREATLIATGTEVALALHVRTRLADAGIDIAVVSMPCCAVFEDQPASLREAVLGDVPRFSVEAGSRQGWSDYVMHRHHAFGLDGFGLSAPGSEVFTAMGLTVDAVADAIRKRLGR</sequence>
<evidence type="ECO:0000256" key="15">
    <source>
        <dbReference type="NCBIfam" id="TIGR00232"/>
    </source>
</evidence>
<comment type="function">
    <text evidence="21">Catalyzes the transfer of a two-carbon ketol group from a ketose donor to an aldose acceptor, via a covalent intermediate with the cofactor thiamine pyrophosphate.</text>
</comment>
<keyword evidence="11 21" id="KW-0106">Calcium</keyword>
<evidence type="ECO:0000256" key="9">
    <source>
        <dbReference type="ARBA" id="ARBA00022679"/>
    </source>
</evidence>
<evidence type="ECO:0000313" key="24">
    <source>
        <dbReference type="Proteomes" id="UP000198885"/>
    </source>
</evidence>
<feature type="active site" description="Proton donor" evidence="16">
    <location>
        <position position="412"/>
    </location>
</feature>
<evidence type="ECO:0000256" key="10">
    <source>
        <dbReference type="ARBA" id="ARBA00022723"/>
    </source>
</evidence>
<dbReference type="FunFam" id="3.40.50.970:FF:000045">
    <property type="entry name" value="Transketolase"/>
    <property type="match status" value="1"/>
</dbReference>
<keyword evidence="12 19" id="KW-0460">Magnesium</keyword>
<comment type="cofactor">
    <cofactor evidence="21">
        <name>Mg(2+)</name>
        <dbReference type="ChEBI" id="CHEBI:18420"/>
    </cofactor>
    <cofactor evidence="21">
        <name>Ca(2+)</name>
        <dbReference type="ChEBI" id="CHEBI:29108"/>
    </cofactor>
    <cofactor evidence="21">
        <name>Mn(2+)</name>
        <dbReference type="ChEBI" id="CHEBI:29035"/>
    </cofactor>
    <cofactor evidence="21">
        <name>Co(2+)</name>
        <dbReference type="ChEBI" id="CHEBI:48828"/>
    </cofactor>
    <text evidence="21">Binds 1 Mg(2+) ion per subunit. Can also utilize other divalent metal cations, such as Ca(2+), Mn(2+) and Co(2+).</text>
</comment>
<dbReference type="Pfam" id="PF00456">
    <property type="entry name" value="Transketolase_N"/>
    <property type="match status" value="1"/>
</dbReference>
<comment type="cofactor">
    <cofactor evidence="18">
        <name>thiamine diphosphate</name>
        <dbReference type="ChEBI" id="CHEBI:58937"/>
    </cofactor>
    <text evidence="18">Binds 1 thiamine pyrophosphate per subunit. During the reaction, the substrate forms a covalent intermediate with the cofactor.</text>
</comment>
<feature type="binding site" evidence="18">
    <location>
        <begin position="122"/>
        <end position="124"/>
    </location>
    <ligand>
        <name>thiamine diphosphate</name>
        <dbReference type="ChEBI" id="CHEBI:58937"/>
    </ligand>
</feature>
<comment type="cofactor">
    <cofactor evidence="19">
        <name>Mg(2+)</name>
        <dbReference type="ChEBI" id="CHEBI:18420"/>
    </cofactor>
    <text evidence="19">Binds 1 Mg(2+) ion per subunit. Can also utilize other divalent metal cations, such as Ca(2+), Mn(2+) and Co(2+).</text>
</comment>
<evidence type="ECO:0000256" key="21">
    <source>
        <dbReference type="RuleBase" id="RU004996"/>
    </source>
</evidence>
<feature type="binding site" evidence="19">
    <location>
        <position position="160"/>
    </location>
    <ligand>
        <name>Mg(2+)</name>
        <dbReference type="ChEBI" id="CHEBI:18420"/>
    </ligand>
</feature>
<dbReference type="Gene3D" id="3.40.50.920">
    <property type="match status" value="1"/>
</dbReference>
<dbReference type="EC" id="2.2.1.1" evidence="8 15"/>
<feature type="binding site" evidence="17">
    <location>
        <position position="385"/>
    </location>
    <ligand>
        <name>substrate</name>
    </ligand>
</feature>
<dbReference type="GO" id="GO:0004802">
    <property type="term" value="F:transketolase activity"/>
    <property type="evidence" value="ECO:0007669"/>
    <property type="project" value="UniProtKB-UniRule"/>
</dbReference>
<evidence type="ECO:0000256" key="19">
    <source>
        <dbReference type="PIRSR" id="PIRSR605478-4"/>
    </source>
</evidence>
<name>A0A1H9QW06_9RHOB</name>
<dbReference type="NCBIfam" id="TIGR00232">
    <property type="entry name" value="tktlase_bact"/>
    <property type="match status" value="1"/>
</dbReference>
<keyword evidence="9 21" id="KW-0808">Transferase</keyword>
<evidence type="ECO:0000256" key="13">
    <source>
        <dbReference type="ARBA" id="ARBA00023052"/>
    </source>
</evidence>
<organism evidence="23 24">
    <name type="scientific">Tranquillimonas rosea</name>
    <dbReference type="NCBI Taxonomy" id="641238"/>
    <lineage>
        <taxon>Bacteria</taxon>
        <taxon>Pseudomonadati</taxon>
        <taxon>Pseudomonadota</taxon>
        <taxon>Alphaproteobacteria</taxon>
        <taxon>Rhodobacterales</taxon>
        <taxon>Roseobacteraceae</taxon>
        <taxon>Tranquillimonas</taxon>
    </lineage>
</organism>
<dbReference type="Gene3D" id="3.40.50.970">
    <property type="match status" value="2"/>
</dbReference>
<feature type="domain" description="Transketolase-like pyrimidine-binding" evidence="22">
    <location>
        <begin position="354"/>
        <end position="525"/>
    </location>
</feature>
<reference evidence="23 24" key="1">
    <citation type="submission" date="2016-10" db="EMBL/GenBank/DDBJ databases">
        <authorList>
            <person name="de Groot N.N."/>
        </authorList>
    </citation>
    <scope>NUCLEOTIDE SEQUENCE [LARGE SCALE GENOMIC DNA]</scope>
    <source>
        <strain evidence="23 24">DSM 23042</strain>
    </source>
</reference>
<feature type="binding site" evidence="17">
    <location>
        <position position="520"/>
    </location>
    <ligand>
        <name>substrate</name>
    </ligand>
</feature>
<feature type="site" description="Important for catalytic activity" evidence="20">
    <location>
        <position position="33"/>
    </location>
</feature>
<feature type="binding site" evidence="17">
    <location>
        <position position="470"/>
    </location>
    <ligand>
        <name>substrate</name>
    </ligand>
</feature>
<evidence type="ECO:0000256" key="3">
    <source>
        <dbReference type="ARBA" id="ARBA00001941"/>
    </source>
</evidence>
<accession>A0A1H9QW06</accession>
<evidence type="ECO:0000256" key="16">
    <source>
        <dbReference type="PIRSR" id="PIRSR605478-1"/>
    </source>
</evidence>
<comment type="pathway">
    <text evidence="5">Carbohydrate biosynthesis; Calvin cycle.</text>
</comment>
<evidence type="ECO:0000256" key="8">
    <source>
        <dbReference type="ARBA" id="ARBA00013152"/>
    </source>
</evidence>
<dbReference type="GO" id="GO:0005829">
    <property type="term" value="C:cytosol"/>
    <property type="evidence" value="ECO:0007669"/>
    <property type="project" value="TreeGrafter"/>
</dbReference>
<keyword evidence="10 19" id="KW-0479">Metal-binding</keyword>
<dbReference type="CDD" id="cd07033">
    <property type="entry name" value="TPP_PYR_DXS_TK_like"/>
    <property type="match status" value="1"/>
</dbReference>
<dbReference type="OrthoDB" id="8732661at2"/>
<feature type="binding site" evidence="18">
    <location>
        <position position="264"/>
    </location>
    <ligand>
        <name>thiamine diphosphate</name>
        <dbReference type="ChEBI" id="CHEBI:58937"/>
    </ligand>
</feature>
<dbReference type="Pfam" id="PF22613">
    <property type="entry name" value="Transketolase_C_1"/>
    <property type="match status" value="1"/>
</dbReference>
<dbReference type="InterPro" id="IPR009014">
    <property type="entry name" value="Transketo_C/PFOR_II"/>
</dbReference>
<evidence type="ECO:0000256" key="2">
    <source>
        <dbReference type="ARBA" id="ARBA00001936"/>
    </source>
</evidence>
<feature type="binding site" evidence="17">
    <location>
        <position position="462"/>
    </location>
    <ligand>
        <name>substrate</name>
    </ligand>
</feature>
<dbReference type="SMART" id="SM00861">
    <property type="entry name" value="Transket_pyr"/>
    <property type="match status" value="1"/>
</dbReference>
<dbReference type="InterPro" id="IPR005478">
    <property type="entry name" value="Transketolase_bac-like"/>
</dbReference>
<feature type="binding site" evidence="18">
    <location>
        <position position="190"/>
    </location>
    <ligand>
        <name>thiamine diphosphate</name>
        <dbReference type="ChEBI" id="CHEBI:58937"/>
    </ligand>
</feature>
<feature type="binding site" evidence="17">
    <location>
        <position position="357"/>
    </location>
    <ligand>
        <name>substrate</name>
    </ligand>
</feature>
<dbReference type="InterPro" id="IPR049557">
    <property type="entry name" value="Transketolase_CS"/>
</dbReference>
<evidence type="ECO:0000256" key="14">
    <source>
        <dbReference type="ARBA" id="ARBA00049473"/>
    </source>
</evidence>
<dbReference type="Proteomes" id="UP000198885">
    <property type="component" value="Unassembled WGS sequence"/>
</dbReference>
<evidence type="ECO:0000256" key="4">
    <source>
        <dbReference type="ARBA" id="ARBA00004959"/>
    </source>
</evidence>
<evidence type="ECO:0000256" key="11">
    <source>
        <dbReference type="ARBA" id="ARBA00022837"/>
    </source>
</evidence>
<gene>
    <name evidence="23" type="ORF">SAMN04490244_10210</name>
</gene>
<protein>
    <recommendedName>
        <fullName evidence="8 15">Transketolase</fullName>
        <ecNumber evidence="8 15">2.2.1.1</ecNumber>
    </recommendedName>
</protein>
<feature type="site" description="Important for catalytic activity" evidence="20">
    <location>
        <position position="264"/>
    </location>
</feature>
<comment type="pathway">
    <text evidence="4">Carbohydrate degradation; pentose phosphate pathway.</text>
</comment>
<proteinExistence type="inferred from homology"/>
<dbReference type="STRING" id="641238.SAMN04490244_10210"/>
<dbReference type="AlphaFoldDB" id="A0A1H9QW06"/>
<comment type="subunit">
    <text evidence="7 21">Homodimer.</text>
</comment>
<feature type="binding site" evidence="17">
    <location>
        <position position="474"/>
    </location>
    <ligand>
        <name>substrate</name>
    </ligand>
</feature>
<keyword evidence="24" id="KW-1185">Reference proteome</keyword>
<dbReference type="FunFam" id="3.40.50.970:FF:000004">
    <property type="entry name" value="Transketolase"/>
    <property type="match status" value="1"/>
</dbReference>
<evidence type="ECO:0000256" key="12">
    <source>
        <dbReference type="ARBA" id="ARBA00022842"/>
    </source>
</evidence>
<evidence type="ECO:0000256" key="20">
    <source>
        <dbReference type="PIRSR" id="PIRSR605478-5"/>
    </source>
</evidence>
<dbReference type="InterPro" id="IPR005474">
    <property type="entry name" value="Transketolase_N"/>
</dbReference>
<evidence type="ECO:0000259" key="22">
    <source>
        <dbReference type="SMART" id="SM00861"/>
    </source>
</evidence>
<evidence type="ECO:0000256" key="5">
    <source>
        <dbReference type="ARBA" id="ARBA00005215"/>
    </source>
</evidence>
<dbReference type="GO" id="GO:0006098">
    <property type="term" value="P:pentose-phosphate shunt"/>
    <property type="evidence" value="ECO:0007669"/>
    <property type="project" value="TreeGrafter"/>
</dbReference>
<dbReference type="Pfam" id="PF02779">
    <property type="entry name" value="Transket_pyr"/>
    <property type="match status" value="1"/>
</dbReference>
<feature type="binding site" evidence="19">
    <location>
        <position position="190"/>
    </location>
    <ligand>
        <name>Mg(2+)</name>
        <dbReference type="ChEBI" id="CHEBI:18420"/>
    </ligand>
</feature>
<dbReference type="PROSITE" id="PS00801">
    <property type="entry name" value="TRANSKETOLASE_1"/>
    <property type="match status" value="1"/>
</dbReference>
<dbReference type="InterPro" id="IPR055152">
    <property type="entry name" value="Transketolase-like_C_2"/>
</dbReference>
<feature type="binding site" evidence="18">
    <location>
        <position position="438"/>
    </location>
    <ligand>
        <name>thiamine diphosphate</name>
        <dbReference type="ChEBI" id="CHEBI:58937"/>
    </ligand>
</feature>
<feature type="binding site" evidence="18">
    <location>
        <position position="161"/>
    </location>
    <ligand>
        <name>thiamine diphosphate</name>
        <dbReference type="ChEBI" id="CHEBI:58937"/>
    </ligand>
</feature>
<evidence type="ECO:0000256" key="1">
    <source>
        <dbReference type="ARBA" id="ARBA00001913"/>
    </source>
</evidence>
<dbReference type="EMBL" id="FOGU01000002">
    <property type="protein sequence ID" value="SER64674.1"/>
    <property type="molecule type" value="Genomic_DNA"/>
</dbReference>
<comment type="similarity">
    <text evidence="6 21">Belongs to the transketolase family.</text>
</comment>
<comment type="cofactor">
    <cofactor evidence="1">
        <name>Ca(2+)</name>
        <dbReference type="ChEBI" id="CHEBI:29108"/>
    </cofactor>
</comment>
<evidence type="ECO:0000256" key="18">
    <source>
        <dbReference type="PIRSR" id="PIRSR605478-3"/>
    </source>
</evidence>
<feature type="binding site" evidence="17">
    <location>
        <position position="264"/>
    </location>
    <ligand>
        <name>substrate</name>
    </ligand>
</feature>
<dbReference type="InterPro" id="IPR029061">
    <property type="entry name" value="THDP-binding"/>
</dbReference>
<evidence type="ECO:0000256" key="17">
    <source>
        <dbReference type="PIRSR" id="PIRSR605478-2"/>
    </source>
</evidence>
<dbReference type="RefSeq" id="WP_092688258.1">
    <property type="nucleotide sequence ID" value="NZ_FOGU01000002.1"/>
</dbReference>
<dbReference type="SUPFAM" id="SSF52922">
    <property type="entry name" value="TK C-terminal domain-like"/>
    <property type="match status" value="1"/>
</dbReference>
<dbReference type="PROSITE" id="PS00802">
    <property type="entry name" value="TRANSKETOLASE_2"/>
    <property type="match status" value="1"/>
</dbReference>
<evidence type="ECO:0000256" key="6">
    <source>
        <dbReference type="ARBA" id="ARBA00007131"/>
    </source>
</evidence>
<evidence type="ECO:0000256" key="7">
    <source>
        <dbReference type="ARBA" id="ARBA00011738"/>
    </source>
</evidence>
<evidence type="ECO:0000313" key="23">
    <source>
        <dbReference type="EMBL" id="SER64674.1"/>
    </source>
</evidence>
<dbReference type="PANTHER" id="PTHR43522:SF2">
    <property type="entry name" value="TRANSKETOLASE 1-RELATED"/>
    <property type="match status" value="1"/>
</dbReference>
<feature type="binding site" evidence="17">
    <location>
        <position position="33"/>
    </location>
    <ligand>
        <name>substrate</name>
    </ligand>
</feature>
<dbReference type="InterPro" id="IPR005475">
    <property type="entry name" value="Transketolase-like_Pyr-bd"/>
</dbReference>